<evidence type="ECO:0000256" key="1">
    <source>
        <dbReference type="SAM" id="MobiDB-lite"/>
    </source>
</evidence>
<dbReference type="PANTHER" id="PTHR47595:SF1">
    <property type="entry name" value="MYB_SANT-LIKE DNA-BINDING DOMAIN-CONTAINING PROTEIN"/>
    <property type="match status" value="1"/>
</dbReference>
<dbReference type="PANTHER" id="PTHR47595">
    <property type="entry name" value="HEAT SHOCK 70 KDA PROTEIN 14"/>
    <property type="match status" value="1"/>
</dbReference>
<evidence type="ECO:0000259" key="2">
    <source>
        <dbReference type="Pfam" id="PF13837"/>
    </source>
</evidence>
<comment type="caution">
    <text evidence="3">The sequence shown here is derived from an EMBL/GenBank/DDBJ whole genome shotgun (WGS) entry which is preliminary data.</text>
</comment>
<keyword evidence="4" id="KW-1185">Reference proteome</keyword>
<protein>
    <recommendedName>
        <fullName evidence="2">Myb/SANT-like DNA-binding domain-containing protein</fullName>
    </recommendedName>
</protein>
<gene>
    <name evidence="3" type="ORF">AWC38_SpisGene23345</name>
</gene>
<feature type="region of interest" description="Disordered" evidence="1">
    <location>
        <begin position="296"/>
        <end position="358"/>
    </location>
</feature>
<feature type="domain" description="Myb/SANT-like DNA-binding" evidence="2">
    <location>
        <begin position="193"/>
        <end position="279"/>
    </location>
</feature>
<dbReference type="EMBL" id="LSMT01001242">
    <property type="protein sequence ID" value="PFX12660.1"/>
    <property type="molecule type" value="Genomic_DNA"/>
</dbReference>
<feature type="compositionally biased region" description="Basic residues" evidence="1">
    <location>
        <begin position="340"/>
        <end position="349"/>
    </location>
</feature>
<dbReference type="InterPro" id="IPR044822">
    <property type="entry name" value="Myb_DNA-bind_4"/>
</dbReference>
<accession>A0A2B4R842</accession>
<sequence length="407" mass="46406">MVQLLKKDPKPLVVFSVAVDTTRPFSCTSFCMFKAVTVARDSDLSEVKLFERTLLQLPFNGSSYFVFDTIQNGIAYVIPFTAIYRHLEMDRRGEMSDRDSDPAPFVRKSYIPETQQYLNYYGSQCYYEEPQALPQYYYFPQSQPQSTQVEGAGASMRNINSRNEVPVASDSTAQSNEGAKTRGKRKSTKYETFPHAEERYLVNLWKENHDQLESKNARKVWSKIVDDLNARFKSDRTVDKCMRKIKYLIDKYKEKKDWNRNQSGGNLRKSPFYDEIDEVLGCRDFVTFSNVKESAVVSPNASTSSASTSASTSASSSPKGDVVYSDVANHEKSPDDVRKERRQRKKRRNTAAEHEDGAIASTLEGVKEQGDKLTNVLEEMQKSQVEQMKMMSQFMGAMVEAMKNAKT</sequence>
<dbReference type="AlphaFoldDB" id="A0A2B4R842"/>
<evidence type="ECO:0000313" key="4">
    <source>
        <dbReference type="Proteomes" id="UP000225706"/>
    </source>
</evidence>
<organism evidence="3 4">
    <name type="scientific">Stylophora pistillata</name>
    <name type="common">Smooth cauliflower coral</name>
    <dbReference type="NCBI Taxonomy" id="50429"/>
    <lineage>
        <taxon>Eukaryota</taxon>
        <taxon>Metazoa</taxon>
        <taxon>Cnidaria</taxon>
        <taxon>Anthozoa</taxon>
        <taxon>Hexacorallia</taxon>
        <taxon>Scleractinia</taxon>
        <taxon>Astrocoeniina</taxon>
        <taxon>Pocilloporidae</taxon>
        <taxon>Stylophora</taxon>
    </lineage>
</organism>
<feature type="region of interest" description="Disordered" evidence="1">
    <location>
        <begin position="162"/>
        <end position="190"/>
    </location>
</feature>
<name>A0A2B4R842_STYPI</name>
<feature type="compositionally biased region" description="Basic and acidic residues" evidence="1">
    <location>
        <begin position="328"/>
        <end position="339"/>
    </location>
</feature>
<dbReference type="OrthoDB" id="5989331at2759"/>
<feature type="compositionally biased region" description="Polar residues" evidence="1">
    <location>
        <begin position="162"/>
        <end position="178"/>
    </location>
</feature>
<dbReference type="Proteomes" id="UP000225706">
    <property type="component" value="Unassembled WGS sequence"/>
</dbReference>
<proteinExistence type="predicted"/>
<reference evidence="4" key="1">
    <citation type="journal article" date="2017" name="bioRxiv">
        <title>Comparative analysis of the genomes of Stylophora pistillata and Acropora digitifera provides evidence for extensive differences between species of corals.</title>
        <authorList>
            <person name="Voolstra C.R."/>
            <person name="Li Y."/>
            <person name="Liew Y.J."/>
            <person name="Baumgarten S."/>
            <person name="Zoccola D."/>
            <person name="Flot J.-F."/>
            <person name="Tambutte S."/>
            <person name="Allemand D."/>
            <person name="Aranda M."/>
        </authorList>
    </citation>
    <scope>NUCLEOTIDE SEQUENCE [LARGE SCALE GENOMIC DNA]</scope>
</reference>
<evidence type="ECO:0000313" key="3">
    <source>
        <dbReference type="EMBL" id="PFX12660.1"/>
    </source>
</evidence>
<dbReference type="Pfam" id="PF13837">
    <property type="entry name" value="Myb_DNA-bind_4"/>
    <property type="match status" value="1"/>
</dbReference>
<feature type="compositionally biased region" description="Low complexity" evidence="1">
    <location>
        <begin position="301"/>
        <end position="317"/>
    </location>
</feature>